<dbReference type="InterPro" id="IPR017946">
    <property type="entry name" value="PLC-like_Pdiesterase_TIM-brl"/>
</dbReference>
<reference evidence="1 2" key="2">
    <citation type="submission" date="2016-08" db="EMBL/GenBank/DDBJ databases">
        <title>Pervasive Adenine N6-methylation of Active Genes in Fungi.</title>
        <authorList>
            <consortium name="DOE Joint Genome Institute"/>
            <person name="Mondo S.J."/>
            <person name="Dannebaum R.O."/>
            <person name="Kuo R.C."/>
            <person name="Labutti K."/>
            <person name="Haridas S."/>
            <person name="Kuo A."/>
            <person name="Salamov A."/>
            <person name="Ahrendt S.R."/>
            <person name="Lipzen A."/>
            <person name="Sullivan W."/>
            <person name="Andreopoulos W.B."/>
            <person name="Clum A."/>
            <person name="Lindquist E."/>
            <person name="Daum C."/>
            <person name="Ramamoorthy G.K."/>
            <person name="Gryganskyi A."/>
            <person name="Culley D."/>
            <person name="Magnuson J.K."/>
            <person name="James T.Y."/>
            <person name="O'Malley M.A."/>
            <person name="Stajich J.E."/>
            <person name="Spatafora J.W."/>
            <person name="Visel A."/>
            <person name="Grigoriev I.V."/>
        </authorList>
    </citation>
    <scope>NUCLEOTIDE SEQUENCE [LARGE SCALE GENOMIC DNA]</scope>
    <source>
        <strain evidence="1 2">S4</strain>
    </source>
</reference>
<dbReference type="GO" id="GO:0008081">
    <property type="term" value="F:phosphoric diester hydrolase activity"/>
    <property type="evidence" value="ECO:0007669"/>
    <property type="project" value="InterPro"/>
</dbReference>
<comment type="caution">
    <text evidence="1">The sequence shown here is derived from an EMBL/GenBank/DDBJ whole genome shotgun (WGS) entry which is preliminary data.</text>
</comment>
<dbReference type="AlphaFoldDB" id="A0A1Y1WXF3"/>
<organism evidence="1 2">
    <name type="scientific">Anaeromyces robustus</name>
    <dbReference type="NCBI Taxonomy" id="1754192"/>
    <lineage>
        <taxon>Eukaryota</taxon>
        <taxon>Fungi</taxon>
        <taxon>Fungi incertae sedis</taxon>
        <taxon>Chytridiomycota</taxon>
        <taxon>Chytridiomycota incertae sedis</taxon>
        <taxon>Neocallimastigomycetes</taxon>
        <taxon>Neocallimastigales</taxon>
        <taxon>Neocallimastigaceae</taxon>
        <taxon>Anaeromyces</taxon>
    </lineage>
</organism>
<protein>
    <submittedName>
        <fullName evidence="1">Uncharacterized protein</fullName>
    </submittedName>
</protein>
<keyword evidence="2" id="KW-1185">Reference proteome</keyword>
<name>A0A1Y1WXF3_9FUNG</name>
<proteinExistence type="predicted"/>
<evidence type="ECO:0000313" key="1">
    <source>
        <dbReference type="EMBL" id="ORX78122.1"/>
    </source>
</evidence>
<accession>A0A1Y1WXF3</accession>
<dbReference type="EMBL" id="MCFG01000222">
    <property type="protein sequence ID" value="ORX78122.1"/>
    <property type="molecule type" value="Genomic_DNA"/>
</dbReference>
<sequence length="581" mass="67277">MYSIFISVYQENPKKIFRIYNYSEGTVRAHVTCNSDSECFFNKCIDNYCVFNEESRIEHCDIIYKYFAVFEFSHIHCGKTYSQSCSNDNECSSERCRKGLCSSFVKVPNDTASFARNLEKKIISRGTRFTGSYLELDNVSTTTYMFANSDCTKVYLCKRYKSKSFISGGLVSTWNALEDLYFRSELINYEFEDLAEKLEEVSILNTKKVFGEEYNSYFYKEKTIPTLGVANGSIVILTRPDYVYKGSNNNNIRIGLKLDIPDMGDCKYYGTIANTGEECYPVVVGNYSFQDNYNLDEEDKWKLVQEMLDHKIPSRSDKTTESNGNYKKKITVYGINDPITNKFYDTANKDVFTIIFMNVALSKLEIGNSAYVIVQRFCRETIQYISEKTKYINNNLSDYIDEEKPTFHNEWFILYFPTNDLTHKIYENNNNLEIKACLQYLVKTNYKCLYVMNSQNARMVEFSKADDQINYYIHFKIVDNKYICIKNNVDPTDHCFIIQNNPDLVDTNYNPKKTFLPSTTITSDIKPNSSNCYFEYLGRPCLTPISTVKSTSDGYIKTGYPCCSSGNTVVVFVDFRMENGV</sequence>
<reference evidence="1 2" key="1">
    <citation type="submission" date="2016-08" db="EMBL/GenBank/DDBJ databases">
        <title>A Parts List for Fungal Cellulosomes Revealed by Comparative Genomics.</title>
        <authorList>
            <consortium name="DOE Joint Genome Institute"/>
            <person name="Haitjema C.H."/>
            <person name="Gilmore S.P."/>
            <person name="Henske J.K."/>
            <person name="Solomon K.V."/>
            <person name="De Groot R."/>
            <person name="Kuo A."/>
            <person name="Mondo S.J."/>
            <person name="Salamov A.A."/>
            <person name="Labutti K."/>
            <person name="Zhao Z."/>
            <person name="Chiniquy J."/>
            <person name="Barry K."/>
            <person name="Brewer H.M."/>
            <person name="Purvine S.O."/>
            <person name="Wright A.T."/>
            <person name="Boxma B."/>
            <person name="Van Alen T."/>
            <person name="Hackstein J.H."/>
            <person name="Baker S.E."/>
            <person name="Grigoriev I.V."/>
            <person name="O'Malley M.A."/>
        </authorList>
    </citation>
    <scope>NUCLEOTIDE SEQUENCE [LARGE SCALE GENOMIC DNA]</scope>
    <source>
        <strain evidence="1 2">S4</strain>
    </source>
</reference>
<dbReference type="GO" id="GO:0006629">
    <property type="term" value="P:lipid metabolic process"/>
    <property type="evidence" value="ECO:0007669"/>
    <property type="project" value="InterPro"/>
</dbReference>
<gene>
    <name evidence="1" type="ORF">BCR32DRAFT_282583</name>
</gene>
<evidence type="ECO:0000313" key="2">
    <source>
        <dbReference type="Proteomes" id="UP000193944"/>
    </source>
</evidence>
<dbReference type="Gene3D" id="3.20.20.190">
    <property type="entry name" value="Phosphatidylinositol (PI) phosphodiesterase"/>
    <property type="match status" value="1"/>
</dbReference>
<dbReference type="Proteomes" id="UP000193944">
    <property type="component" value="Unassembled WGS sequence"/>
</dbReference>